<evidence type="ECO:0000256" key="1">
    <source>
        <dbReference type="ARBA" id="ARBA00001974"/>
    </source>
</evidence>
<dbReference type="Gene3D" id="2.40.110.10">
    <property type="entry name" value="Butyryl-CoA Dehydrogenase, subunit A, domain 2"/>
    <property type="match status" value="1"/>
</dbReference>
<dbReference type="InterPro" id="IPR037069">
    <property type="entry name" value="AcylCoA_DH/ox_N_sf"/>
</dbReference>
<evidence type="ECO:0000313" key="15">
    <source>
        <dbReference type="EMBL" id="CAD7090583.1"/>
    </source>
</evidence>
<evidence type="ECO:0000313" key="16">
    <source>
        <dbReference type="Proteomes" id="UP000594454"/>
    </source>
</evidence>
<feature type="domain" description="Acyl-CoA dehydrogenase/oxidase N-terminal" evidence="13">
    <location>
        <begin position="98"/>
        <end position="197"/>
    </location>
</feature>
<dbReference type="InterPro" id="IPR013786">
    <property type="entry name" value="AcylCoA_DH/ox_N"/>
</dbReference>
<dbReference type="OMA" id="IYAMWAS"/>
<comment type="similarity">
    <text evidence="3 9">Belongs to the acyl-CoA dehydrogenase family.</text>
</comment>
<dbReference type="InterPro" id="IPR036250">
    <property type="entry name" value="AcylCo_DH-like_C"/>
</dbReference>
<dbReference type="Pfam" id="PF00441">
    <property type="entry name" value="Acyl-CoA_dh_1"/>
    <property type="match status" value="1"/>
</dbReference>
<organism evidence="15 16">
    <name type="scientific">Hermetia illucens</name>
    <name type="common">Black soldier fly</name>
    <dbReference type="NCBI Taxonomy" id="343691"/>
    <lineage>
        <taxon>Eukaryota</taxon>
        <taxon>Metazoa</taxon>
        <taxon>Ecdysozoa</taxon>
        <taxon>Arthropoda</taxon>
        <taxon>Hexapoda</taxon>
        <taxon>Insecta</taxon>
        <taxon>Pterygota</taxon>
        <taxon>Neoptera</taxon>
        <taxon>Endopterygota</taxon>
        <taxon>Diptera</taxon>
        <taxon>Brachycera</taxon>
        <taxon>Stratiomyomorpha</taxon>
        <taxon>Stratiomyidae</taxon>
        <taxon>Hermetiinae</taxon>
        <taxon>Hermetia</taxon>
    </lineage>
</organism>
<evidence type="ECO:0000256" key="2">
    <source>
        <dbReference type="ARBA" id="ARBA00004173"/>
    </source>
</evidence>
<dbReference type="InterPro" id="IPR009100">
    <property type="entry name" value="AcylCoA_DH/oxidase_NM_dom_sf"/>
</dbReference>
<keyword evidence="5 9" id="KW-0274">FAD</keyword>
<dbReference type="InterPro" id="IPR009075">
    <property type="entry name" value="AcylCo_DH/oxidase_C"/>
</dbReference>
<dbReference type="GO" id="GO:0006631">
    <property type="term" value="P:fatty acid metabolic process"/>
    <property type="evidence" value="ECO:0007669"/>
    <property type="project" value="UniProtKB-ARBA"/>
</dbReference>
<dbReference type="InterPro" id="IPR046373">
    <property type="entry name" value="Acyl-CoA_Oxase/DH_mid-dom_sf"/>
</dbReference>
<dbReference type="SUPFAM" id="SSF56645">
    <property type="entry name" value="Acyl-CoA dehydrogenase NM domain-like"/>
    <property type="match status" value="1"/>
</dbReference>
<evidence type="ECO:0000259" key="13">
    <source>
        <dbReference type="Pfam" id="PF02771"/>
    </source>
</evidence>
<evidence type="ECO:0000256" key="3">
    <source>
        <dbReference type="ARBA" id="ARBA00009347"/>
    </source>
</evidence>
<evidence type="ECO:0000259" key="14">
    <source>
        <dbReference type="Pfam" id="PF21343"/>
    </source>
</evidence>
<dbReference type="AlphaFoldDB" id="A0A7R8V0X8"/>
<evidence type="ECO:0000256" key="6">
    <source>
        <dbReference type="ARBA" id="ARBA00022946"/>
    </source>
</evidence>
<comment type="subcellular location">
    <subcellularLocation>
        <location evidence="2">Mitochondrion</location>
    </subcellularLocation>
</comment>
<gene>
    <name evidence="15" type="ORF">HERILL_LOCUS13052</name>
</gene>
<feature type="domain" description="ACAD9/ACADV-like C-terminal" evidence="14">
    <location>
        <begin position="513"/>
        <end position="632"/>
    </location>
</feature>
<feature type="region of interest" description="Disordered" evidence="10">
    <location>
        <begin position="29"/>
        <end position="57"/>
    </location>
</feature>
<dbReference type="Pfam" id="PF02770">
    <property type="entry name" value="Acyl-CoA_dh_M"/>
    <property type="match status" value="1"/>
</dbReference>
<dbReference type="InParanoid" id="A0A7R8V0X8"/>
<sequence length="642" mass="71867">MIRLCVQYNLRNILRRDSILPSIQKQCKSSSAKGSPVAETFNDGSRQEVADSTGSKAKLPQRKPLVKNLMLGVVDKELLRYPEVISRDDTSKLDEEIASVKSYFSDTIAPKFQEFSLDIPREVKDNLKNLGLYSFSVPKTYGGRGYTTSELSVASEPEQISVDIATSLMAHRVVSEVIAQFGTDNIRETYLPRMVDGSIVASEAIFESQPTENQFFGTTAEYNESDKVWTLNGEKSFVINAQDANLFLVVAQVNTLNRSGNMEDGVAVFLVDSTLPGVKVEAKKSFGIQGARQGTVQLRKVTVPEENMLGEVSESGMVTQSLLKLNRLKSGLLCTGMLKNIIKDMTHHATFTKQNGIYLKDMKHISDRLARLVCSTYAIESMSYLTTGLLDEFQNQDVELEAAILKLYALESLWKGATNCMNYLGPKCLEAGQPSELHLRNAAQLCTQNEPLDSLRIYIGLSGIQYAGMNIHEVIRKDRNPLFYPMHVLGRLFEKQSIESPKLTLHLEAEVHPSLDLAAKCLEQSVLRLREATETLLSRFGSEIVEESVEAIRISECMTLIYATFASLARSSRSYCIGLRHSDYELLITTILAIEGSLRVKELVTDIVNGPYMTSDQNNQKIAKQLFKSQKYFYEHPIKYNF</sequence>
<keyword evidence="7 9" id="KW-0560">Oxidoreductase</keyword>
<feature type="domain" description="Acyl-CoA dehydrogenase/oxidase C-terminal" evidence="11">
    <location>
        <begin position="318"/>
        <end position="442"/>
    </location>
</feature>
<name>A0A7R8V0X8_HERIL</name>
<dbReference type="GO" id="GO:0050660">
    <property type="term" value="F:flavin adenine dinucleotide binding"/>
    <property type="evidence" value="ECO:0007669"/>
    <property type="project" value="InterPro"/>
</dbReference>
<proteinExistence type="inferred from homology"/>
<dbReference type="GO" id="GO:0005739">
    <property type="term" value="C:mitochondrion"/>
    <property type="evidence" value="ECO:0007669"/>
    <property type="project" value="UniProtKB-SubCell"/>
</dbReference>
<evidence type="ECO:0000256" key="8">
    <source>
        <dbReference type="ARBA" id="ARBA00023128"/>
    </source>
</evidence>
<dbReference type="PANTHER" id="PTHR43884:SF9">
    <property type="entry name" value="COMPLEX I ASSEMBLY FACTOR ACAD9, MITOCHONDRIAL"/>
    <property type="match status" value="1"/>
</dbReference>
<evidence type="ECO:0000256" key="5">
    <source>
        <dbReference type="ARBA" id="ARBA00022827"/>
    </source>
</evidence>
<dbReference type="Proteomes" id="UP000594454">
    <property type="component" value="Chromosome 5"/>
</dbReference>
<dbReference type="GO" id="GO:0003995">
    <property type="term" value="F:acyl-CoA dehydrogenase activity"/>
    <property type="evidence" value="ECO:0007669"/>
    <property type="project" value="TreeGrafter"/>
</dbReference>
<evidence type="ECO:0000259" key="11">
    <source>
        <dbReference type="Pfam" id="PF00441"/>
    </source>
</evidence>
<dbReference type="Gene3D" id="1.10.540.10">
    <property type="entry name" value="Acyl-CoA dehydrogenase/oxidase, N-terminal domain"/>
    <property type="match status" value="1"/>
</dbReference>
<evidence type="ECO:0000256" key="10">
    <source>
        <dbReference type="SAM" id="MobiDB-lite"/>
    </source>
</evidence>
<reference evidence="15 16" key="1">
    <citation type="submission" date="2020-11" db="EMBL/GenBank/DDBJ databases">
        <authorList>
            <person name="Wallbank WR R."/>
            <person name="Pardo Diaz C."/>
            <person name="Kozak K."/>
            <person name="Martin S."/>
            <person name="Jiggins C."/>
            <person name="Moest M."/>
            <person name="Warren A I."/>
            <person name="Generalovic N T."/>
            <person name="Byers J.R.P. K."/>
            <person name="Montejo-Kovacevich G."/>
            <person name="Yen C E."/>
        </authorList>
    </citation>
    <scope>NUCLEOTIDE SEQUENCE [LARGE SCALE GENOMIC DNA]</scope>
</reference>
<dbReference type="OrthoDB" id="354at2759"/>
<dbReference type="SUPFAM" id="SSF47203">
    <property type="entry name" value="Acyl-CoA dehydrogenase C-terminal domain-like"/>
    <property type="match status" value="1"/>
</dbReference>
<keyword evidence="8" id="KW-0496">Mitochondrion</keyword>
<dbReference type="Gene3D" id="1.20.140.10">
    <property type="entry name" value="Butyryl-CoA Dehydrogenase, subunit A, domain 3"/>
    <property type="match status" value="2"/>
</dbReference>
<keyword evidence="6" id="KW-0809">Transit peptide</keyword>
<dbReference type="Pfam" id="PF02771">
    <property type="entry name" value="Acyl-CoA_dh_N"/>
    <property type="match status" value="1"/>
</dbReference>
<evidence type="ECO:0000256" key="4">
    <source>
        <dbReference type="ARBA" id="ARBA00022630"/>
    </source>
</evidence>
<accession>A0A7R8V0X8</accession>
<evidence type="ECO:0000256" key="7">
    <source>
        <dbReference type="ARBA" id="ARBA00023002"/>
    </source>
</evidence>
<dbReference type="InterPro" id="IPR006091">
    <property type="entry name" value="Acyl-CoA_Oxase/DH_mid-dom"/>
</dbReference>
<evidence type="ECO:0000259" key="12">
    <source>
        <dbReference type="Pfam" id="PF02770"/>
    </source>
</evidence>
<evidence type="ECO:0008006" key="17">
    <source>
        <dbReference type="Google" id="ProtNLM"/>
    </source>
</evidence>
<evidence type="ECO:0000256" key="9">
    <source>
        <dbReference type="RuleBase" id="RU362125"/>
    </source>
</evidence>
<keyword evidence="4 9" id="KW-0285">Flavoprotein</keyword>
<dbReference type="InterPro" id="IPR049448">
    <property type="entry name" value="ACAD9/ACADV-like_C"/>
</dbReference>
<dbReference type="EMBL" id="LR899013">
    <property type="protein sequence ID" value="CAD7090583.1"/>
    <property type="molecule type" value="Genomic_DNA"/>
</dbReference>
<dbReference type="FunCoup" id="A0A7R8V0X8">
    <property type="interactions" value="141"/>
</dbReference>
<protein>
    <recommendedName>
        <fullName evidence="17">Acyl-CoA dehydrogenase family member 9, mitochondrial</fullName>
    </recommendedName>
</protein>
<feature type="domain" description="Acyl-CoA oxidase/dehydrogenase middle" evidence="12">
    <location>
        <begin position="216"/>
        <end position="301"/>
    </location>
</feature>
<dbReference type="PANTHER" id="PTHR43884">
    <property type="entry name" value="ACYL-COA DEHYDROGENASE"/>
    <property type="match status" value="1"/>
</dbReference>
<dbReference type="Pfam" id="PF21343">
    <property type="entry name" value="ACAD9-ACADV_C"/>
    <property type="match status" value="1"/>
</dbReference>
<keyword evidence="16" id="KW-1185">Reference proteome</keyword>
<comment type="cofactor">
    <cofactor evidence="1 9">
        <name>FAD</name>
        <dbReference type="ChEBI" id="CHEBI:57692"/>
    </cofactor>
</comment>